<dbReference type="Proteomes" id="UP001159427">
    <property type="component" value="Unassembled WGS sequence"/>
</dbReference>
<dbReference type="EMBL" id="CALNXI010002806">
    <property type="protein sequence ID" value="CAH3190838.1"/>
    <property type="molecule type" value="Genomic_DNA"/>
</dbReference>
<name>A0ABN8SIU5_9CNID</name>
<sequence>MGKHKKENRKNYLKRRRKMLKERKAQEEDPTSHLQEEEKEETTSTPAESVVDKPNPKKRRGNDGHATFCANAQYRTLGELPPELQFNPMKDNLYFSFVKFFENKRKLQKLIQNPLGDH</sequence>
<evidence type="ECO:0000313" key="2">
    <source>
        <dbReference type="EMBL" id="CAH3190838.1"/>
    </source>
</evidence>
<evidence type="ECO:0000256" key="1">
    <source>
        <dbReference type="SAM" id="MobiDB-lite"/>
    </source>
</evidence>
<keyword evidence="3" id="KW-1185">Reference proteome</keyword>
<proteinExistence type="predicted"/>
<comment type="caution">
    <text evidence="2">The sequence shown here is derived from an EMBL/GenBank/DDBJ whole genome shotgun (WGS) entry which is preliminary data.</text>
</comment>
<protein>
    <submittedName>
        <fullName evidence="2">Uncharacterized protein</fullName>
    </submittedName>
</protein>
<evidence type="ECO:0000313" key="3">
    <source>
        <dbReference type="Proteomes" id="UP001159427"/>
    </source>
</evidence>
<reference evidence="2 3" key="1">
    <citation type="submission" date="2022-05" db="EMBL/GenBank/DDBJ databases">
        <authorList>
            <consortium name="Genoscope - CEA"/>
            <person name="William W."/>
        </authorList>
    </citation>
    <scope>NUCLEOTIDE SEQUENCE [LARGE SCALE GENOMIC DNA]</scope>
</reference>
<accession>A0ABN8SIU5</accession>
<feature type="region of interest" description="Disordered" evidence="1">
    <location>
        <begin position="1"/>
        <end position="65"/>
    </location>
</feature>
<organism evidence="2 3">
    <name type="scientific">Porites evermanni</name>
    <dbReference type="NCBI Taxonomy" id="104178"/>
    <lineage>
        <taxon>Eukaryota</taxon>
        <taxon>Metazoa</taxon>
        <taxon>Cnidaria</taxon>
        <taxon>Anthozoa</taxon>
        <taxon>Hexacorallia</taxon>
        <taxon>Scleractinia</taxon>
        <taxon>Fungiina</taxon>
        <taxon>Poritidae</taxon>
        <taxon>Porites</taxon>
    </lineage>
</organism>
<feature type="compositionally biased region" description="Basic and acidic residues" evidence="1">
    <location>
        <begin position="22"/>
        <end position="36"/>
    </location>
</feature>
<feature type="compositionally biased region" description="Basic residues" evidence="1">
    <location>
        <begin position="1"/>
        <end position="21"/>
    </location>
</feature>
<gene>
    <name evidence="2" type="ORF">PEVE_00020962</name>
</gene>